<protein>
    <recommendedName>
        <fullName evidence="4">Lipoprotein</fullName>
    </recommendedName>
</protein>
<gene>
    <name evidence="2" type="ORF">A3A97_01480</name>
</gene>
<sequence>MRRLVAGFLFMAVVVSGCYAGYGDSGDLPQGHHDQASQYAWHAIYDDGVVVYEYYSDTQPTFDLSLSDLDVVNAREANGAQLLDTFYDELSFPVDEFSILEVIKQPMRSDSEDLDNFEWRVVFTDARGDRIEFYLHYQPEELWPVNSDTRAVKMVRGFLRIVENSNGWSFSEYYLAGSADFFIVEERSQNGWK</sequence>
<dbReference type="EMBL" id="MHSW01000010">
    <property type="protein sequence ID" value="OHA52347.1"/>
    <property type="molecule type" value="Genomic_DNA"/>
</dbReference>
<evidence type="ECO:0000256" key="1">
    <source>
        <dbReference type="SAM" id="SignalP"/>
    </source>
</evidence>
<evidence type="ECO:0008006" key="4">
    <source>
        <dbReference type="Google" id="ProtNLM"/>
    </source>
</evidence>
<evidence type="ECO:0000313" key="2">
    <source>
        <dbReference type="EMBL" id="OHA52347.1"/>
    </source>
</evidence>
<dbReference type="Proteomes" id="UP000176951">
    <property type="component" value="Unassembled WGS sequence"/>
</dbReference>
<feature type="chain" id="PRO_5009583935" description="Lipoprotein" evidence="1">
    <location>
        <begin position="21"/>
        <end position="193"/>
    </location>
</feature>
<comment type="caution">
    <text evidence="2">The sequence shown here is derived from an EMBL/GenBank/DDBJ whole genome shotgun (WGS) entry which is preliminary data.</text>
</comment>
<proteinExistence type="predicted"/>
<dbReference type="PROSITE" id="PS51257">
    <property type="entry name" value="PROKAR_LIPOPROTEIN"/>
    <property type="match status" value="1"/>
</dbReference>
<organism evidence="2 3">
    <name type="scientific">Candidatus Terrybacteria bacterium RIFCSPLOWO2_01_FULL_40_23</name>
    <dbReference type="NCBI Taxonomy" id="1802366"/>
    <lineage>
        <taxon>Bacteria</taxon>
        <taxon>Candidatus Terryibacteriota</taxon>
    </lineage>
</organism>
<keyword evidence="1" id="KW-0732">Signal</keyword>
<reference evidence="2 3" key="1">
    <citation type="journal article" date="2016" name="Nat. Commun.">
        <title>Thousands of microbial genomes shed light on interconnected biogeochemical processes in an aquifer system.</title>
        <authorList>
            <person name="Anantharaman K."/>
            <person name="Brown C.T."/>
            <person name="Hug L.A."/>
            <person name="Sharon I."/>
            <person name="Castelle C.J."/>
            <person name="Probst A.J."/>
            <person name="Thomas B.C."/>
            <person name="Singh A."/>
            <person name="Wilkins M.J."/>
            <person name="Karaoz U."/>
            <person name="Brodie E.L."/>
            <person name="Williams K.H."/>
            <person name="Hubbard S.S."/>
            <person name="Banfield J.F."/>
        </authorList>
    </citation>
    <scope>NUCLEOTIDE SEQUENCE [LARGE SCALE GENOMIC DNA]</scope>
</reference>
<accession>A0A1G2PVK1</accession>
<dbReference type="AlphaFoldDB" id="A0A1G2PVK1"/>
<feature type="signal peptide" evidence="1">
    <location>
        <begin position="1"/>
        <end position="20"/>
    </location>
</feature>
<evidence type="ECO:0000313" key="3">
    <source>
        <dbReference type="Proteomes" id="UP000176951"/>
    </source>
</evidence>
<name>A0A1G2PVK1_9BACT</name>